<name>A0ABY1AL57_9HYPH</name>
<evidence type="ECO:0000313" key="1">
    <source>
        <dbReference type="EMBL" id="SEN96109.1"/>
    </source>
</evidence>
<sequence length="69" mass="7765">MNCRQRALPSSQVTLRHRDGGAEYPALAPAHSVNCGTAFYAPAIDHIEHSQETNVSIRARPRDFDFRAW</sequence>
<protein>
    <submittedName>
        <fullName evidence="1">Uncharacterized protein</fullName>
    </submittedName>
</protein>
<gene>
    <name evidence="1" type="ORF">SAMN05216228_1009188</name>
</gene>
<dbReference type="Proteomes" id="UP000198939">
    <property type="component" value="Unassembled WGS sequence"/>
</dbReference>
<keyword evidence="2" id="KW-1185">Reference proteome</keyword>
<accession>A0ABY1AL57</accession>
<comment type="caution">
    <text evidence="1">The sequence shown here is derived from an EMBL/GenBank/DDBJ whole genome shotgun (WGS) entry which is preliminary data.</text>
</comment>
<dbReference type="EMBL" id="FOCV01000009">
    <property type="protein sequence ID" value="SEN96109.1"/>
    <property type="molecule type" value="Genomic_DNA"/>
</dbReference>
<evidence type="ECO:0000313" key="2">
    <source>
        <dbReference type="Proteomes" id="UP000198939"/>
    </source>
</evidence>
<proteinExistence type="predicted"/>
<organism evidence="1 2">
    <name type="scientific">Rhizobium tibeticum</name>
    <dbReference type="NCBI Taxonomy" id="501024"/>
    <lineage>
        <taxon>Bacteria</taxon>
        <taxon>Pseudomonadati</taxon>
        <taxon>Pseudomonadota</taxon>
        <taxon>Alphaproteobacteria</taxon>
        <taxon>Hyphomicrobiales</taxon>
        <taxon>Rhizobiaceae</taxon>
        <taxon>Rhizobium/Agrobacterium group</taxon>
        <taxon>Rhizobium</taxon>
    </lineage>
</organism>
<reference evidence="1 2" key="1">
    <citation type="submission" date="2016-10" db="EMBL/GenBank/DDBJ databases">
        <authorList>
            <person name="Varghese N."/>
            <person name="Submissions S."/>
        </authorList>
    </citation>
    <scope>NUCLEOTIDE SEQUENCE [LARGE SCALE GENOMIC DNA]</scope>
    <source>
        <strain evidence="1 2">CGMCC 1.7071</strain>
    </source>
</reference>